<proteinExistence type="predicted"/>
<dbReference type="Proteomes" id="UP001297092">
    <property type="component" value="Unassembled WGS sequence"/>
</dbReference>
<evidence type="ECO:0000313" key="2">
    <source>
        <dbReference type="Proteomes" id="UP001297092"/>
    </source>
</evidence>
<dbReference type="Pfam" id="PF21857">
    <property type="entry name" value="DUF6913"/>
    <property type="match status" value="1"/>
</dbReference>
<evidence type="ECO:0000313" key="1">
    <source>
        <dbReference type="EMBL" id="MBT0608593.1"/>
    </source>
</evidence>
<dbReference type="InterPro" id="IPR054207">
    <property type="entry name" value="DUF6913"/>
</dbReference>
<comment type="caution">
    <text evidence="1">The sequence shown here is derived from an EMBL/GenBank/DDBJ whole genome shotgun (WGS) entry which is preliminary data.</text>
</comment>
<name>A0ABS5S5W8_9FLAO</name>
<reference evidence="1 2" key="1">
    <citation type="submission" date="2021-05" db="EMBL/GenBank/DDBJ databases">
        <title>Aequorivita echinoideorum JCM 30378 genome.</title>
        <authorList>
            <person name="Zhang H."/>
            <person name="Li C."/>
        </authorList>
    </citation>
    <scope>NUCLEOTIDE SEQUENCE [LARGE SCALE GENOMIC DNA]</scope>
    <source>
        <strain evidence="1 2">JCM30378</strain>
    </source>
</reference>
<organism evidence="1 2">
    <name type="scientific">Aequorivita echinoideorum</name>
    <dbReference type="NCBI Taxonomy" id="1549647"/>
    <lineage>
        <taxon>Bacteria</taxon>
        <taxon>Pseudomonadati</taxon>
        <taxon>Bacteroidota</taxon>
        <taxon>Flavobacteriia</taxon>
        <taxon>Flavobacteriales</taxon>
        <taxon>Flavobacteriaceae</taxon>
        <taxon>Aequorivita</taxon>
    </lineage>
</organism>
<gene>
    <name evidence="1" type="ORF">KIV10_10390</name>
</gene>
<sequence length="154" mass="18096">MQKRDISQRNEPLVYLGFLVDENLQKNLQPFYEFSKELGLKEKDVKIFTFIETKRRIPTLRNNQISNKEFTLRGEIDNQNASEFLDFPFDVLVGLYKGKHTFLDAMVSKSKAKFKIGFKDADARLYDLLINVQPSNLEITKNEIEKYLKILNKI</sequence>
<dbReference type="EMBL" id="JAHCTB010000004">
    <property type="protein sequence ID" value="MBT0608593.1"/>
    <property type="molecule type" value="Genomic_DNA"/>
</dbReference>
<protein>
    <submittedName>
        <fullName evidence="1">Uncharacterized protein</fullName>
    </submittedName>
</protein>
<keyword evidence="2" id="KW-1185">Reference proteome</keyword>
<accession>A0ABS5S5W8</accession>